<dbReference type="Pfam" id="PF13847">
    <property type="entry name" value="Methyltransf_31"/>
    <property type="match status" value="1"/>
</dbReference>
<evidence type="ECO:0000313" key="2">
    <source>
        <dbReference type="EMBL" id="OGY67427.1"/>
    </source>
</evidence>
<name>A0A1G1ZUB0_9BACT</name>
<dbReference type="Proteomes" id="UP000176284">
    <property type="component" value="Unassembled WGS sequence"/>
</dbReference>
<organism evidence="2 3">
    <name type="scientific">Candidatus Harrisonbacteria bacterium RIFCSPLOWO2_02_FULL_45_10c</name>
    <dbReference type="NCBI Taxonomy" id="1798410"/>
    <lineage>
        <taxon>Bacteria</taxon>
        <taxon>Candidatus Harrisoniibacteriota</taxon>
    </lineage>
</organism>
<dbReference type="CDD" id="cd02440">
    <property type="entry name" value="AdoMet_MTases"/>
    <property type="match status" value="1"/>
</dbReference>
<dbReference type="InterPro" id="IPR029063">
    <property type="entry name" value="SAM-dependent_MTases_sf"/>
</dbReference>
<dbReference type="PANTHER" id="PTHR43861">
    <property type="entry name" value="TRANS-ACONITATE 2-METHYLTRANSFERASE-RELATED"/>
    <property type="match status" value="1"/>
</dbReference>
<dbReference type="EMBL" id="MHJM01000025">
    <property type="protein sequence ID" value="OGY67427.1"/>
    <property type="molecule type" value="Genomic_DNA"/>
</dbReference>
<sequence length="229" mass="26304">MIFQSFKQNPEAYSTHPFLKDSFKFVYQMLADIKPRSILDIGCASGDFLNFLPLKIQGVGIDASPALIREAKARVLKSNIRFIKGSILDKKIFSKFKEKFDVVTIMGTLHTFLDFQPVLDAALKLASKAVIIHSPFNDAPIDVRHFHKIFGEDAYQCAYSVFSKKSISNYLRKKRVGNFRFIPFEMKTELKRNVADPMRVYHVTVTNGERYLTNGMGILFKEYILKIFL</sequence>
<protein>
    <recommendedName>
        <fullName evidence="1">Methyltransferase domain-containing protein</fullName>
    </recommendedName>
</protein>
<evidence type="ECO:0000259" key="1">
    <source>
        <dbReference type="Pfam" id="PF13847"/>
    </source>
</evidence>
<dbReference type="SUPFAM" id="SSF53335">
    <property type="entry name" value="S-adenosyl-L-methionine-dependent methyltransferases"/>
    <property type="match status" value="1"/>
</dbReference>
<feature type="domain" description="Methyltransferase" evidence="1">
    <location>
        <begin position="37"/>
        <end position="132"/>
    </location>
</feature>
<dbReference type="STRING" id="1798410.A3H63_02295"/>
<comment type="caution">
    <text evidence="2">The sequence shown here is derived from an EMBL/GenBank/DDBJ whole genome shotgun (WGS) entry which is preliminary data.</text>
</comment>
<dbReference type="PANTHER" id="PTHR43861:SF1">
    <property type="entry name" value="TRANS-ACONITATE 2-METHYLTRANSFERASE"/>
    <property type="match status" value="1"/>
</dbReference>
<reference evidence="2 3" key="1">
    <citation type="journal article" date="2016" name="Nat. Commun.">
        <title>Thousands of microbial genomes shed light on interconnected biogeochemical processes in an aquifer system.</title>
        <authorList>
            <person name="Anantharaman K."/>
            <person name="Brown C.T."/>
            <person name="Hug L.A."/>
            <person name="Sharon I."/>
            <person name="Castelle C.J."/>
            <person name="Probst A.J."/>
            <person name="Thomas B.C."/>
            <person name="Singh A."/>
            <person name="Wilkins M.J."/>
            <person name="Karaoz U."/>
            <person name="Brodie E.L."/>
            <person name="Williams K.H."/>
            <person name="Hubbard S.S."/>
            <person name="Banfield J.F."/>
        </authorList>
    </citation>
    <scope>NUCLEOTIDE SEQUENCE [LARGE SCALE GENOMIC DNA]</scope>
</reference>
<gene>
    <name evidence="2" type="ORF">A3H63_02295</name>
</gene>
<dbReference type="InterPro" id="IPR025714">
    <property type="entry name" value="Methyltranfer_dom"/>
</dbReference>
<proteinExistence type="predicted"/>
<accession>A0A1G1ZUB0</accession>
<evidence type="ECO:0000313" key="3">
    <source>
        <dbReference type="Proteomes" id="UP000176284"/>
    </source>
</evidence>
<dbReference type="AlphaFoldDB" id="A0A1G1ZUB0"/>
<dbReference type="Gene3D" id="3.40.50.150">
    <property type="entry name" value="Vaccinia Virus protein VP39"/>
    <property type="match status" value="1"/>
</dbReference>